<dbReference type="AlphaFoldDB" id="A0AA37TFM1"/>
<protein>
    <submittedName>
        <fullName evidence="1">Uncharacterized protein</fullName>
    </submittedName>
</protein>
<evidence type="ECO:0000313" key="2">
    <source>
        <dbReference type="Proteomes" id="UP001157440"/>
    </source>
</evidence>
<comment type="caution">
    <text evidence="1">The sequence shown here is derived from an EMBL/GenBank/DDBJ whole genome shotgun (WGS) entry which is preliminary data.</text>
</comment>
<gene>
    <name evidence="1" type="ORF">GCM10007890_50410</name>
</gene>
<evidence type="ECO:0000313" key="1">
    <source>
        <dbReference type="EMBL" id="GLS73026.1"/>
    </source>
</evidence>
<dbReference type="Proteomes" id="UP001157440">
    <property type="component" value="Unassembled WGS sequence"/>
</dbReference>
<sequence>MYPMHIGAIHVASDANTDFISMIIEHRDDVIEYTMERALPRLSTTAIVMDFVGTIQSDLGAYDANLQQVCRSR</sequence>
<organism evidence="1 2">
    <name type="scientific">Methylobacterium tardum</name>
    <dbReference type="NCBI Taxonomy" id="374432"/>
    <lineage>
        <taxon>Bacteria</taxon>
        <taxon>Pseudomonadati</taxon>
        <taxon>Pseudomonadota</taxon>
        <taxon>Alphaproteobacteria</taxon>
        <taxon>Hyphomicrobiales</taxon>
        <taxon>Methylobacteriaceae</taxon>
        <taxon>Methylobacterium</taxon>
    </lineage>
</organism>
<accession>A0AA37TFM1</accession>
<name>A0AA37TFM1_9HYPH</name>
<reference evidence="2" key="1">
    <citation type="journal article" date="2019" name="Int. J. Syst. Evol. Microbiol.">
        <title>The Global Catalogue of Microorganisms (GCM) 10K type strain sequencing project: providing services to taxonomists for standard genome sequencing and annotation.</title>
        <authorList>
            <consortium name="The Broad Institute Genomics Platform"/>
            <consortium name="The Broad Institute Genome Sequencing Center for Infectious Disease"/>
            <person name="Wu L."/>
            <person name="Ma J."/>
        </authorList>
    </citation>
    <scope>NUCLEOTIDE SEQUENCE [LARGE SCALE GENOMIC DNA]</scope>
    <source>
        <strain evidence="2">NBRC 103632</strain>
    </source>
</reference>
<proteinExistence type="predicted"/>
<keyword evidence="2" id="KW-1185">Reference proteome</keyword>
<dbReference type="EMBL" id="BSPL01000023">
    <property type="protein sequence ID" value="GLS73026.1"/>
    <property type="molecule type" value="Genomic_DNA"/>
</dbReference>